<comment type="function">
    <text evidence="1 12">Subunit of the oligosaccharyl transferase (OST) complex that catalyzes the initial transfer of a defined glycan (Glc(3)Man(9)GlcNAc(2) in eukaryotes) from the lipid carrier dolichol-pyrophosphate to an asparagine residue within an Asn-X-Ser/Thr consensus motif in nascent polypeptide chains, the first step in protein N-glycosylation. N-glycosylation occurs cotranslationally and the complex associates with the Sec61 complex at the channel-forming translocon complex that mediates protein translocation across the endoplasmic reticulum (ER). All subunits are required for a maximal enzyme activity.</text>
</comment>
<protein>
    <recommendedName>
        <fullName evidence="5 12">Dolichyl-diphosphooligosaccharide--protein glycosyltransferase subunit 2</fullName>
    </recommendedName>
    <alternativeName>
        <fullName evidence="12">Ribophorin-2</fullName>
    </alternativeName>
</protein>
<dbReference type="Proteomes" id="UP000475862">
    <property type="component" value="Unassembled WGS sequence"/>
</dbReference>
<reference evidence="17 18" key="1">
    <citation type="submission" date="2019-08" db="EMBL/GenBank/DDBJ databases">
        <title>The genome of the soybean aphid Biotype 1, its phylome, world population structure and adaptation to the North American continent.</title>
        <authorList>
            <person name="Giordano R."/>
            <person name="Donthu R.K."/>
            <person name="Hernandez A.G."/>
            <person name="Wright C.L."/>
            <person name="Zimin A.V."/>
        </authorList>
    </citation>
    <scope>NUCLEOTIDE SEQUENCE [LARGE SCALE GENOMIC DNA]</scope>
    <source>
        <tissue evidence="17">Whole aphids</tissue>
    </source>
</reference>
<keyword evidence="7 12" id="KW-0732">Signal</keyword>
<evidence type="ECO:0000313" key="17">
    <source>
        <dbReference type="EMBL" id="KAE9530837.1"/>
    </source>
</evidence>
<feature type="signal peptide" evidence="12">
    <location>
        <begin position="1"/>
        <end position="21"/>
    </location>
</feature>
<evidence type="ECO:0000256" key="1">
    <source>
        <dbReference type="ARBA" id="ARBA00002791"/>
    </source>
</evidence>
<comment type="caution">
    <text evidence="17">The sequence shown here is derived from an EMBL/GenBank/DDBJ whole genome shotgun (WGS) entry which is preliminary data.</text>
</comment>
<dbReference type="AlphaFoldDB" id="A0A6G0TF98"/>
<comment type="pathway">
    <text evidence="3 12">Protein modification; protein glycosylation.</text>
</comment>
<dbReference type="PANTHER" id="PTHR12640">
    <property type="entry name" value="RIBOPHORIN II"/>
    <property type="match status" value="1"/>
</dbReference>
<feature type="transmembrane region" description="Helical" evidence="12">
    <location>
        <begin position="619"/>
        <end position="637"/>
    </location>
</feature>
<dbReference type="InterPro" id="IPR008814">
    <property type="entry name" value="Swp1"/>
</dbReference>
<keyword evidence="9 12" id="KW-1133">Transmembrane helix</keyword>
<keyword evidence="18" id="KW-1185">Reference proteome</keyword>
<feature type="domain" description="Ribophorin II third" evidence="14">
    <location>
        <begin position="393"/>
        <end position="519"/>
    </location>
</feature>
<dbReference type="GO" id="GO:0008250">
    <property type="term" value="C:oligosaccharyltransferase complex"/>
    <property type="evidence" value="ECO:0007669"/>
    <property type="project" value="UniProtKB-UniRule"/>
</dbReference>
<dbReference type="GO" id="GO:0006487">
    <property type="term" value="P:protein N-linked glycosylation"/>
    <property type="evidence" value="ECO:0007669"/>
    <property type="project" value="UniProtKB-UniRule"/>
</dbReference>
<feature type="transmembrane region" description="Helical" evidence="12">
    <location>
        <begin position="588"/>
        <end position="613"/>
    </location>
</feature>
<gene>
    <name evidence="17" type="ORF">AGLY_011299</name>
</gene>
<feature type="domain" description="Ribophorin II C-terminal" evidence="16">
    <location>
        <begin position="546"/>
        <end position="644"/>
    </location>
</feature>
<evidence type="ECO:0000259" key="16">
    <source>
        <dbReference type="Pfam" id="PF25147"/>
    </source>
</evidence>
<evidence type="ECO:0000256" key="10">
    <source>
        <dbReference type="ARBA" id="ARBA00023136"/>
    </source>
</evidence>
<dbReference type="OrthoDB" id="432292at2759"/>
<sequence>MKVVFLFFVTTGCLCLSSSLSVDTYLTSRDKDQLKNVLLTGLESENLSDVFYAVSGLQQLNQQIPDVQAVCNKLVKYVGKAKSLSLDSVYFSTSAWKTIATCTGKLVVDESVQEIYAMLEKKDIRDVHMSDLYFGVSILSNLNLKPKDITKLINIIKRKMKPDDTITDFGYSIHLLASLGPDGRFAFNRLSDAIMQVDQVDRKFLQFEGGLSVTALVLTGVYKFCDAVQCNTSFPIQNDQALMFSNYLLSRKSVQTPKGAYFLLNALKTLSNNKYHLPIAATLVKPMGDLDDTQKILSVRFTNLLGEPLPTSLSVGVESAMLNNKVVMSKNKFKSTADKTVYELEFNEPDLSIGIYSIVISATPLEKVKIPLLGNTAIPLEVKVSASSVNIVDFKVGTTDNDQQTGPSLQTLKYGEKLSTKLKADHMQRIIVRFAIKDHQVKKHVQVHQAFVRFTNTKTGSQSVFVAELDSQNNYKLDMDLGVKSVSFKHASGLYSMDLIIGDSLLKKPIVWHFSDIKLKFSEVESDVSESFADFYKPKKLISHTFREPEPRPPHIVSLLFTILSLAPLLVLFVLWARLGVNIKNFPFNLSAIGFHSALASIFILFGMFWVYLDMFITLKYLFLLGISTFLFGNRLLSYIARRRNK</sequence>
<keyword evidence="10 12" id="KW-0472">Membrane</keyword>
<evidence type="ECO:0000256" key="6">
    <source>
        <dbReference type="ARBA" id="ARBA00022692"/>
    </source>
</evidence>
<dbReference type="Pfam" id="PF23861">
    <property type="entry name" value="Ribophorin_II_2nd"/>
    <property type="match status" value="1"/>
</dbReference>
<keyword evidence="6 12" id="KW-0812">Transmembrane</keyword>
<dbReference type="Pfam" id="PF05817">
    <property type="entry name" value="Ribophorin_II"/>
    <property type="match status" value="1"/>
</dbReference>
<keyword evidence="8 12" id="KW-0256">Endoplasmic reticulum</keyword>
<dbReference type="InterPro" id="IPR055375">
    <property type="entry name" value="Ribophorin_II_2nd"/>
</dbReference>
<evidence type="ECO:0000259" key="14">
    <source>
        <dbReference type="Pfam" id="PF23860"/>
    </source>
</evidence>
<evidence type="ECO:0000313" key="18">
    <source>
        <dbReference type="Proteomes" id="UP000475862"/>
    </source>
</evidence>
<evidence type="ECO:0000259" key="13">
    <source>
        <dbReference type="Pfam" id="PF05817"/>
    </source>
</evidence>
<proteinExistence type="inferred from homology"/>
<dbReference type="InterPro" id="IPR056790">
    <property type="entry name" value="Ribophorin_II_C"/>
</dbReference>
<accession>A0A6G0TF98</accession>
<evidence type="ECO:0000256" key="7">
    <source>
        <dbReference type="ARBA" id="ARBA00022729"/>
    </source>
</evidence>
<organism evidence="17 18">
    <name type="scientific">Aphis glycines</name>
    <name type="common">Soybean aphid</name>
    <dbReference type="NCBI Taxonomy" id="307491"/>
    <lineage>
        <taxon>Eukaryota</taxon>
        <taxon>Metazoa</taxon>
        <taxon>Ecdysozoa</taxon>
        <taxon>Arthropoda</taxon>
        <taxon>Hexapoda</taxon>
        <taxon>Insecta</taxon>
        <taxon>Pterygota</taxon>
        <taxon>Neoptera</taxon>
        <taxon>Paraneoptera</taxon>
        <taxon>Hemiptera</taxon>
        <taxon>Sternorrhyncha</taxon>
        <taxon>Aphidomorpha</taxon>
        <taxon>Aphidoidea</taxon>
        <taxon>Aphididae</taxon>
        <taxon>Aphidini</taxon>
        <taxon>Aphis</taxon>
        <taxon>Aphis</taxon>
    </lineage>
</organism>
<comment type="subunit">
    <text evidence="11">Component of the oligosaccharyltransferase (OST) complex. OST exists in two different complex forms which contain common core subunits RPN1, RPN2, OST48, OST4, DAD1 and TMEM258, either STT3A or STT3B as catalytic subunits, and form-specific accessory subunits. STT3A complex assembly occurs through the formation of 3 subcomplexes. Subcomplex 1 contains RPN1 and TMEM258, subcomplex 2 contains the STT3A-specific subunits STT3A, DC2/OSTC, and KCP2 as well as the core subunit OST4, and subcomplex 3 contains RPN2, DAD1, and OST48. The STT3A complex can form stable complexes with the Sec61 complex or with both the Sec61 and TRAP complexes. Interacts with DDI2. Interacts with TMEM35A/NACHO.</text>
</comment>
<comment type="similarity">
    <text evidence="4 12">Belongs to the SWP1 family.</text>
</comment>
<dbReference type="UniPathway" id="UPA00378"/>
<feature type="domain" description="Ribophorin II second" evidence="15">
    <location>
        <begin position="284"/>
        <end position="384"/>
    </location>
</feature>
<dbReference type="PANTHER" id="PTHR12640:SF0">
    <property type="entry name" value="DOLICHYL-DIPHOSPHOOLIGOSACCHARIDE--PROTEIN GLYCOSYLTRANSFERASE SUBUNIT 2"/>
    <property type="match status" value="1"/>
</dbReference>
<evidence type="ECO:0000256" key="11">
    <source>
        <dbReference type="ARBA" id="ARBA00046750"/>
    </source>
</evidence>
<evidence type="ECO:0000256" key="5">
    <source>
        <dbReference type="ARBA" id="ARBA00017612"/>
    </source>
</evidence>
<dbReference type="InterPro" id="IPR055374">
    <property type="entry name" value="Ribophorin_II_3rd"/>
</dbReference>
<dbReference type="Pfam" id="PF23860">
    <property type="entry name" value="Ribophorin_II_3rd"/>
    <property type="match status" value="1"/>
</dbReference>
<name>A0A6G0TF98_APHGL</name>
<evidence type="ECO:0000256" key="9">
    <source>
        <dbReference type="ARBA" id="ARBA00022989"/>
    </source>
</evidence>
<dbReference type="Pfam" id="PF25147">
    <property type="entry name" value="Ribophorin_II_C"/>
    <property type="match status" value="1"/>
</dbReference>
<evidence type="ECO:0000256" key="4">
    <source>
        <dbReference type="ARBA" id="ARBA00009038"/>
    </source>
</evidence>
<evidence type="ECO:0000259" key="15">
    <source>
        <dbReference type="Pfam" id="PF23861"/>
    </source>
</evidence>
<dbReference type="EMBL" id="VYZN01000042">
    <property type="protein sequence ID" value="KAE9530837.1"/>
    <property type="molecule type" value="Genomic_DNA"/>
</dbReference>
<feature type="transmembrane region" description="Helical" evidence="12">
    <location>
        <begin position="556"/>
        <end position="576"/>
    </location>
</feature>
<comment type="subcellular location">
    <subcellularLocation>
        <location evidence="2 12">Endoplasmic reticulum membrane</location>
        <topology evidence="2 12">Multi-pass membrane protein</topology>
    </subcellularLocation>
</comment>
<evidence type="ECO:0000256" key="3">
    <source>
        <dbReference type="ARBA" id="ARBA00004922"/>
    </source>
</evidence>
<feature type="chain" id="PRO_5026377473" description="Dolichyl-diphosphooligosaccharide--protein glycosyltransferase subunit 2" evidence="12">
    <location>
        <begin position="22"/>
        <end position="646"/>
    </location>
</feature>
<feature type="domain" description="Ribophorin II N-terminal" evidence="13">
    <location>
        <begin position="26"/>
        <end position="271"/>
    </location>
</feature>
<evidence type="ECO:0000256" key="12">
    <source>
        <dbReference type="RuleBase" id="RU366029"/>
    </source>
</evidence>
<evidence type="ECO:0000256" key="8">
    <source>
        <dbReference type="ARBA" id="ARBA00022824"/>
    </source>
</evidence>
<dbReference type="InterPro" id="IPR055373">
    <property type="entry name" value="Ribophorin_II_N"/>
</dbReference>
<evidence type="ECO:0000256" key="2">
    <source>
        <dbReference type="ARBA" id="ARBA00004477"/>
    </source>
</evidence>